<dbReference type="GO" id="GO:0005524">
    <property type="term" value="F:ATP binding"/>
    <property type="evidence" value="ECO:0007669"/>
    <property type="project" value="UniProtKB-KW"/>
</dbReference>
<organism evidence="12 13">
    <name type="scientific">Tianweitania sediminis</name>
    <dbReference type="NCBI Taxonomy" id="1502156"/>
    <lineage>
        <taxon>Bacteria</taxon>
        <taxon>Pseudomonadati</taxon>
        <taxon>Pseudomonadota</taxon>
        <taxon>Alphaproteobacteria</taxon>
        <taxon>Hyphomicrobiales</taxon>
        <taxon>Phyllobacteriaceae</taxon>
        <taxon>Tianweitania</taxon>
    </lineage>
</organism>
<comment type="caution">
    <text evidence="12">The sequence shown here is derived from an EMBL/GenBank/DDBJ whole genome shotgun (WGS) entry which is preliminary data.</text>
</comment>
<dbReference type="InterPro" id="IPR011527">
    <property type="entry name" value="ABC1_TM_dom"/>
</dbReference>
<dbReference type="CDD" id="cd03249">
    <property type="entry name" value="ABC_MTABC3_MDL1_MDL2"/>
    <property type="match status" value="1"/>
</dbReference>
<dbReference type="RefSeq" id="WP_209334016.1">
    <property type="nucleotide sequence ID" value="NZ_JAGIYY010000001.1"/>
</dbReference>
<evidence type="ECO:0000256" key="9">
    <source>
        <dbReference type="SAM" id="Phobius"/>
    </source>
</evidence>
<dbReference type="InterPro" id="IPR003593">
    <property type="entry name" value="AAA+_ATPase"/>
</dbReference>
<feature type="transmembrane region" description="Helical" evidence="9">
    <location>
        <begin position="72"/>
        <end position="93"/>
    </location>
</feature>
<dbReference type="PANTHER" id="PTHR43394:SF1">
    <property type="entry name" value="ATP-BINDING CASSETTE SUB-FAMILY B MEMBER 10, MITOCHONDRIAL"/>
    <property type="match status" value="1"/>
</dbReference>
<dbReference type="SMART" id="SM00382">
    <property type="entry name" value="AAA"/>
    <property type="match status" value="1"/>
</dbReference>
<keyword evidence="6 9" id="KW-1133">Transmembrane helix</keyword>
<name>A0A8J7QY56_9HYPH</name>
<protein>
    <submittedName>
        <fullName evidence="12">ATP-binding cassette domain-containing protein</fullName>
    </submittedName>
</protein>
<dbReference type="InterPro" id="IPR036640">
    <property type="entry name" value="ABC1_TM_sf"/>
</dbReference>
<feature type="domain" description="ABC transmembrane type-1" evidence="11">
    <location>
        <begin position="33"/>
        <end position="315"/>
    </location>
</feature>
<dbReference type="AlphaFoldDB" id="A0A8J7QY56"/>
<dbReference type="InterPro" id="IPR003439">
    <property type="entry name" value="ABC_transporter-like_ATP-bd"/>
</dbReference>
<feature type="domain" description="ABC transporter" evidence="10">
    <location>
        <begin position="350"/>
        <end position="586"/>
    </location>
</feature>
<comment type="function">
    <text evidence="8">Part of an ABC transporter complex. Transmembrane domains (TMD) form a pore in the inner membrane and the ATP-binding domain (NBD) is responsible for energy generation.</text>
</comment>
<evidence type="ECO:0000313" key="12">
    <source>
        <dbReference type="EMBL" id="MBP0438080.1"/>
    </source>
</evidence>
<proteinExistence type="inferred from homology"/>
<dbReference type="Gene3D" id="1.20.1560.10">
    <property type="entry name" value="ABC transporter type 1, transmembrane domain"/>
    <property type="match status" value="1"/>
</dbReference>
<dbReference type="Gene3D" id="3.40.50.300">
    <property type="entry name" value="P-loop containing nucleotide triphosphate hydrolases"/>
    <property type="match status" value="1"/>
</dbReference>
<dbReference type="InterPro" id="IPR027417">
    <property type="entry name" value="P-loop_NTPase"/>
</dbReference>
<keyword evidence="13" id="KW-1185">Reference proteome</keyword>
<dbReference type="CDD" id="cd18575">
    <property type="entry name" value="ABC_6TM_bac_exporter_ABCB8_10_like"/>
    <property type="match status" value="1"/>
</dbReference>
<feature type="transmembrane region" description="Helical" evidence="9">
    <location>
        <begin position="174"/>
        <end position="194"/>
    </location>
</feature>
<dbReference type="GO" id="GO:0005886">
    <property type="term" value="C:plasma membrane"/>
    <property type="evidence" value="ECO:0007669"/>
    <property type="project" value="UniProtKB-SubCell"/>
</dbReference>
<keyword evidence="7 9" id="KW-0472">Membrane</keyword>
<dbReference type="EMBL" id="JAGIYY010000001">
    <property type="protein sequence ID" value="MBP0438080.1"/>
    <property type="molecule type" value="Genomic_DNA"/>
</dbReference>
<dbReference type="SUPFAM" id="SSF90123">
    <property type="entry name" value="ABC transporter transmembrane region"/>
    <property type="match status" value="1"/>
</dbReference>
<evidence type="ECO:0000259" key="10">
    <source>
        <dbReference type="PROSITE" id="PS50893"/>
    </source>
</evidence>
<accession>A0A8J7QY56</accession>
<dbReference type="GO" id="GO:0090374">
    <property type="term" value="P:oligopeptide export from mitochondrion"/>
    <property type="evidence" value="ECO:0007669"/>
    <property type="project" value="TreeGrafter"/>
</dbReference>
<evidence type="ECO:0000256" key="5">
    <source>
        <dbReference type="ARBA" id="ARBA00022840"/>
    </source>
</evidence>
<evidence type="ECO:0000256" key="6">
    <source>
        <dbReference type="ARBA" id="ARBA00022989"/>
    </source>
</evidence>
<dbReference type="PROSITE" id="PS00211">
    <property type="entry name" value="ABC_TRANSPORTER_1"/>
    <property type="match status" value="1"/>
</dbReference>
<dbReference type="InterPro" id="IPR011918">
    <property type="entry name" value="ABC_MsbA_ATP-bd"/>
</dbReference>
<dbReference type="FunFam" id="3.40.50.300:FF:000218">
    <property type="entry name" value="Multidrug ABC transporter ATP-binding protein"/>
    <property type="match status" value="1"/>
</dbReference>
<feature type="transmembrane region" description="Helical" evidence="9">
    <location>
        <begin position="254"/>
        <end position="274"/>
    </location>
</feature>
<evidence type="ECO:0000256" key="7">
    <source>
        <dbReference type="ARBA" id="ARBA00023136"/>
    </source>
</evidence>
<dbReference type="Pfam" id="PF00664">
    <property type="entry name" value="ABC_membrane"/>
    <property type="match status" value="1"/>
</dbReference>
<gene>
    <name evidence="12" type="ORF">J5Y06_05430</name>
</gene>
<keyword evidence="3 9" id="KW-0812">Transmembrane</keyword>
<dbReference type="InterPro" id="IPR017871">
    <property type="entry name" value="ABC_transporter-like_CS"/>
</dbReference>
<keyword evidence="5 12" id="KW-0067">ATP-binding</keyword>
<comment type="subcellular location">
    <subcellularLocation>
        <location evidence="1">Cell membrane</location>
        <topology evidence="1">Multi-pass membrane protein</topology>
    </subcellularLocation>
</comment>
<evidence type="ECO:0000313" key="13">
    <source>
        <dbReference type="Proteomes" id="UP000666240"/>
    </source>
</evidence>
<sequence length="599" mass="63813">MADEAPIKDARRRSIAPLARLFPYLRRYRALVAGALVSLVLAAATTLTLPVAVRRMIDHGFNEAQAGVIHSYFAMLVVIAAVLAAASALRYYFVITIGERVVADLRRDVFAHVTTLSPAFFDTARSGEIVSRLTADAAQIKSVVGATASQALRNAIMAIGGAAMMVVTSPRLSLMVLGAIPVIVLVLVGFGRSVRARSRHAQDMLAEAGAFAGEQIVAVRTLQAFTNEKLVVGKFAAAVDRAFLAARSSIKARAVLTFFAIFFIFSSVVAVLWFGSRDVLSGAMTAGTLSQFLLYAVLAAGALGSLSEVWGEISQAAGAAERMSDILEEKPGIAAPAVPHPLPAKALGAVEFREVSFAYPTRSDRPTLKNLSFTVRPGETVAIVGPSGAGKSTVFSLLMRFYDPEHGAVFIDGVDLRDADPLEVRSRMAVVPQDVAIFADTAAANIAYGNPVASREAIEAAARDALADTFLRGLQNGYDTQVGERGITLSGGQRQRIGIARAILRDAPILLLDEATSALDAESETLVQSALEHLMKGRTTLVIAHRLATVLKADRILVLDDGEIVEEGTHRSLVQKNGLYARLARMQFERGADAFEAAE</sequence>
<evidence type="ECO:0000256" key="3">
    <source>
        <dbReference type="ARBA" id="ARBA00022692"/>
    </source>
</evidence>
<evidence type="ECO:0000256" key="1">
    <source>
        <dbReference type="ARBA" id="ARBA00004651"/>
    </source>
</evidence>
<dbReference type="Proteomes" id="UP000666240">
    <property type="component" value="Unassembled WGS sequence"/>
</dbReference>
<evidence type="ECO:0000256" key="2">
    <source>
        <dbReference type="ARBA" id="ARBA00005417"/>
    </source>
</evidence>
<dbReference type="Pfam" id="PF00005">
    <property type="entry name" value="ABC_tran"/>
    <property type="match status" value="1"/>
</dbReference>
<evidence type="ECO:0000256" key="8">
    <source>
        <dbReference type="ARBA" id="ARBA00024725"/>
    </source>
</evidence>
<evidence type="ECO:0000256" key="4">
    <source>
        <dbReference type="ARBA" id="ARBA00022741"/>
    </source>
</evidence>
<dbReference type="GO" id="GO:0016887">
    <property type="term" value="F:ATP hydrolysis activity"/>
    <property type="evidence" value="ECO:0007669"/>
    <property type="project" value="InterPro"/>
</dbReference>
<dbReference type="SUPFAM" id="SSF52540">
    <property type="entry name" value="P-loop containing nucleoside triphosphate hydrolases"/>
    <property type="match status" value="1"/>
</dbReference>
<dbReference type="PROSITE" id="PS50929">
    <property type="entry name" value="ABC_TM1F"/>
    <property type="match status" value="1"/>
</dbReference>
<dbReference type="PROSITE" id="PS50893">
    <property type="entry name" value="ABC_TRANSPORTER_2"/>
    <property type="match status" value="1"/>
</dbReference>
<feature type="transmembrane region" description="Helical" evidence="9">
    <location>
        <begin position="30"/>
        <end position="52"/>
    </location>
</feature>
<dbReference type="NCBIfam" id="TIGR02204">
    <property type="entry name" value="MsbA_rel"/>
    <property type="match status" value="1"/>
</dbReference>
<keyword evidence="4" id="KW-0547">Nucleotide-binding</keyword>
<dbReference type="GO" id="GO:0015421">
    <property type="term" value="F:ABC-type oligopeptide transporter activity"/>
    <property type="evidence" value="ECO:0007669"/>
    <property type="project" value="TreeGrafter"/>
</dbReference>
<feature type="transmembrane region" description="Helical" evidence="9">
    <location>
        <begin position="151"/>
        <end position="168"/>
    </location>
</feature>
<comment type="similarity">
    <text evidence="2">Belongs to the ABC transporter superfamily.</text>
</comment>
<dbReference type="InterPro" id="IPR039421">
    <property type="entry name" value="Type_1_exporter"/>
</dbReference>
<evidence type="ECO:0000259" key="11">
    <source>
        <dbReference type="PROSITE" id="PS50929"/>
    </source>
</evidence>
<dbReference type="PANTHER" id="PTHR43394">
    <property type="entry name" value="ATP-DEPENDENT PERMEASE MDL1, MITOCHONDRIAL"/>
    <property type="match status" value="1"/>
</dbReference>
<reference evidence="12" key="1">
    <citation type="submission" date="2021-03" db="EMBL/GenBank/DDBJ databases">
        <title>Genome sequencing and assembly of Tianweitania sediminis.</title>
        <authorList>
            <person name="Chhetri G."/>
        </authorList>
    </citation>
    <scope>NUCLEOTIDE SEQUENCE</scope>
    <source>
        <strain evidence="12">Z8</strain>
    </source>
</reference>